<keyword evidence="2" id="KW-0813">Transport</keyword>
<keyword evidence="12" id="KW-1185">Reference proteome</keyword>
<name>A0A1I4VX23_9BACT</name>
<gene>
    <name evidence="11" type="ORF">SAMN05660836_02501</name>
</gene>
<keyword evidence="3" id="KW-1003">Cell membrane</keyword>
<evidence type="ECO:0000256" key="7">
    <source>
        <dbReference type="ARBA" id="ARBA00023136"/>
    </source>
</evidence>
<evidence type="ECO:0000256" key="4">
    <source>
        <dbReference type="ARBA" id="ARBA00022519"/>
    </source>
</evidence>
<dbReference type="InterPro" id="IPR055348">
    <property type="entry name" value="DctQ"/>
</dbReference>
<evidence type="ECO:0000256" key="8">
    <source>
        <dbReference type="ARBA" id="ARBA00038436"/>
    </source>
</evidence>
<feature type="transmembrane region" description="Helical" evidence="9">
    <location>
        <begin position="25"/>
        <end position="46"/>
    </location>
</feature>
<evidence type="ECO:0000313" key="12">
    <source>
        <dbReference type="Proteomes" id="UP000199611"/>
    </source>
</evidence>
<proteinExistence type="inferred from homology"/>
<dbReference type="PANTHER" id="PTHR35011">
    <property type="entry name" value="2,3-DIKETO-L-GULONATE TRAP TRANSPORTER SMALL PERMEASE PROTEIN YIAM"/>
    <property type="match status" value="1"/>
</dbReference>
<evidence type="ECO:0000256" key="6">
    <source>
        <dbReference type="ARBA" id="ARBA00022989"/>
    </source>
</evidence>
<keyword evidence="5 9" id="KW-0812">Transmembrane</keyword>
<evidence type="ECO:0000256" key="1">
    <source>
        <dbReference type="ARBA" id="ARBA00004429"/>
    </source>
</evidence>
<comment type="subcellular location">
    <subcellularLocation>
        <location evidence="1">Cell inner membrane</location>
        <topology evidence="1">Multi-pass membrane protein</topology>
    </subcellularLocation>
</comment>
<dbReference type="AlphaFoldDB" id="A0A1I4VX23"/>
<evidence type="ECO:0000256" key="5">
    <source>
        <dbReference type="ARBA" id="ARBA00022692"/>
    </source>
</evidence>
<evidence type="ECO:0000256" key="3">
    <source>
        <dbReference type="ARBA" id="ARBA00022475"/>
    </source>
</evidence>
<feature type="transmembrane region" description="Helical" evidence="9">
    <location>
        <begin position="138"/>
        <end position="159"/>
    </location>
</feature>
<keyword evidence="7 9" id="KW-0472">Membrane</keyword>
<organism evidence="11 12">
    <name type="scientific">Thermodesulforhabdus norvegica</name>
    <dbReference type="NCBI Taxonomy" id="39841"/>
    <lineage>
        <taxon>Bacteria</taxon>
        <taxon>Pseudomonadati</taxon>
        <taxon>Thermodesulfobacteriota</taxon>
        <taxon>Syntrophobacteria</taxon>
        <taxon>Syntrophobacterales</taxon>
        <taxon>Thermodesulforhabdaceae</taxon>
        <taxon>Thermodesulforhabdus</taxon>
    </lineage>
</organism>
<evidence type="ECO:0000256" key="9">
    <source>
        <dbReference type="SAM" id="Phobius"/>
    </source>
</evidence>
<evidence type="ECO:0000259" key="10">
    <source>
        <dbReference type="Pfam" id="PF04290"/>
    </source>
</evidence>
<dbReference type="GO" id="GO:0022857">
    <property type="term" value="F:transmembrane transporter activity"/>
    <property type="evidence" value="ECO:0007669"/>
    <property type="project" value="TreeGrafter"/>
</dbReference>
<comment type="similarity">
    <text evidence="8">Belongs to the TRAP transporter small permease family.</text>
</comment>
<sequence>MFGAVAEMTGFIILASLFFEKLSRVLVSIMVGAMLVVVLSQVVFRYLLQSPLPWSEELARYLMIWAACLAGANAYADKAHVTVNIITRSIAGRMERFVNVGIHAVVATLMLVIFYQGWKLALKVSDQLSPAMSISMFWTYSSVPVGAGMTFTHALRLLLQTLFSPDTRDTVLME</sequence>
<dbReference type="EMBL" id="FOUU01000012">
    <property type="protein sequence ID" value="SFN05844.1"/>
    <property type="molecule type" value="Genomic_DNA"/>
</dbReference>
<dbReference type="STRING" id="39841.SAMN05660836_02501"/>
<accession>A0A1I4VX23</accession>
<feature type="transmembrane region" description="Helical" evidence="9">
    <location>
        <begin position="58"/>
        <end position="76"/>
    </location>
</feature>
<dbReference type="InterPro" id="IPR007387">
    <property type="entry name" value="TRAP_DctQ"/>
</dbReference>
<dbReference type="GO" id="GO:0015740">
    <property type="term" value="P:C4-dicarboxylate transport"/>
    <property type="evidence" value="ECO:0007669"/>
    <property type="project" value="TreeGrafter"/>
</dbReference>
<feature type="transmembrane region" description="Helical" evidence="9">
    <location>
        <begin position="97"/>
        <end position="118"/>
    </location>
</feature>
<dbReference type="Proteomes" id="UP000199611">
    <property type="component" value="Unassembled WGS sequence"/>
</dbReference>
<keyword evidence="4" id="KW-0997">Cell inner membrane</keyword>
<keyword evidence="6 9" id="KW-1133">Transmembrane helix</keyword>
<evidence type="ECO:0000313" key="11">
    <source>
        <dbReference type="EMBL" id="SFN05844.1"/>
    </source>
</evidence>
<dbReference type="PANTHER" id="PTHR35011:SF2">
    <property type="entry name" value="2,3-DIKETO-L-GULONATE TRAP TRANSPORTER SMALL PERMEASE PROTEIN YIAM"/>
    <property type="match status" value="1"/>
</dbReference>
<evidence type="ECO:0000256" key="2">
    <source>
        <dbReference type="ARBA" id="ARBA00022448"/>
    </source>
</evidence>
<feature type="domain" description="Tripartite ATP-independent periplasmic transporters DctQ component" evidence="10">
    <location>
        <begin position="34"/>
        <end position="162"/>
    </location>
</feature>
<reference evidence="12" key="1">
    <citation type="submission" date="2016-10" db="EMBL/GenBank/DDBJ databases">
        <authorList>
            <person name="Varghese N."/>
            <person name="Submissions S."/>
        </authorList>
    </citation>
    <scope>NUCLEOTIDE SEQUENCE [LARGE SCALE GENOMIC DNA]</scope>
    <source>
        <strain evidence="12">DSM 9990</strain>
    </source>
</reference>
<dbReference type="GO" id="GO:0005886">
    <property type="term" value="C:plasma membrane"/>
    <property type="evidence" value="ECO:0007669"/>
    <property type="project" value="UniProtKB-SubCell"/>
</dbReference>
<protein>
    <submittedName>
        <fullName evidence="11">TRAP-type C4-dicarboxylate transport system, small permease component</fullName>
    </submittedName>
</protein>
<dbReference type="Pfam" id="PF04290">
    <property type="entry name" value="DctQ"/>
    <property type="match status" value="1"/>
</dbReference>